<proteinExistence type="predicted"/>
<sequence length="246" mass="27557">MNLDAFLRLQQVQEAAEDDEEMELTAAAIGLMIGGALEAHQMRAERRHQSRLYLCRPQLLPNPRVNTPWQALYSSNHDRAFITTMGFDSETFHAILGAGFASSWYSIPIPRNDASATGNPRPGARSLDAEGALGLVLHYLNSTMREISLQQIFALIPTTISRYITFGLKILLAVLRQMPDAAICWPSGVEEFTAYNDLIIERHPRLTGAFATIDGLNLPVQTAEDEEAENATYNRWLCEHFVQLLR</sequence>
<organism evidence="1 2">
    <name type="scientific">Mycena pura</name>
    <dbReference type="NCBI Taxonomy" id="153505"/>
    <lineage>
        <taxon>Eukaryota</taxon>
        <taxon>Fungi</taxon>
        <taxon>Dikarya</taxon>
        <taxon>Basidiomycota</taxon>
        <taxon>Agaricomycotina</taxon>
        <taxon>Agaricomycetes</taxon>
        <taxon>Agaricomycetidae</taxon>
        <taxon>Agaricales</taxon>
        <taxon>Marasmiineae</taxon>
        <taxon>Mycenaceae</taxon>
        <taxon>Mycena</taxon>
    </lineage>
</organism>
<reference evidence="1" key="1">
    <citation type="submission" date="2023-03" db="EMBL/GenBank/DDBJ databases">
        <title>Massive genome expansion in bonnet fungi (Mycena s.s.) driven by repeated elements and novel gene families across ecological guilds.</title>
        <authorList>
            <consortium name="Lawrence Berkeley National Laboratory"/>
            <person name="Harder C.B."/>
            <person name="Miyauchi S."/>
            <person name="Viragh M."/>
            <person name="Kuo A."/>
            <person name="Thoen E."/>
            <person name="Andreopoulos B."/>
            <person name="Lu D."/>
            <person name="Skrede I."/>
            <person name="Drula E."/>
            <person name="Henrissat B."/>
            <person name="Morin E."/>
            <person name="Kohler A."/>
            <person name="Barry K."/>
            <person name="LaButti K."/>
            <person name="Morin E."/>
            <person name="Salamov A."/>
            <person name="Lipzen A."/>
            <person name="Mereny Z."/>
            <person name="Hegedus B."/>
            <person name="Baldrian P."/>
            <person name="Stursova M."/>
            <person name="Weitz H."/>
            <person name="Taylor A."/>
            <person name="Grigoriev I.V."/>
            <person name="Nagy L.G."/>
            <person name="Martin F."/>
            <person name="Kauserud H."/>
        </authorList>
    </citation>
    <scope>NUCLEOTIDE SEQUENCE</scope>
    <source>
        <strain evidence="1">9144</strain>
    </source>
</reference>
<evidence type="ECO:0000313" key="1">
    <source>
        <dbReference type="EMBL" id="KAJ7224651.1"/>
    </source>
</evidence>
<dbReference type="EMBL" id="JARJCW010000005">
    <property type="protein sequence ID" value="KAJ7224651.1"/>
    <property type="molecule type" value="Genomic_DNA"/>
</dbReference>
<keyword evidence="2" id="KW-1185">Reference proteome</keyword>
<dbReference type="AlphaFoldDB" id="A0AAD6YNM3"/>
<dbReference type="PANTHER" id="PTHR48471">
    <property type="entry name" value="DDE TNP4 DOMAIN-CONTAINING PROTEIN"/>
    <property type="match status" value="1"/>
</dbReference>
<name>A0AAD6YNM3_9AGAR</name>
<gene>
    <name evidence="1" type="ORF">GGX14DRAFT_387324</name>
</gene>
<dbReference type="PANTHER" id="PTHR48471:SF1">
    <property type="entry name" value="DDE TNP4 DOMAIN-CONTAINING PROTEIN"/>
    <property type="match status" value="1"/>
</dbReference>
<dbReference type="Proteomes" id="UP001219525">
    <property type="component" value="Unassembled WGS sequence"/>
</dbReference>
<accession>A0AAD6YNM3</accession>
<comment type="caution">
    <text evidence="1">The sequence shown here is derived from an EMBL/GenBank/DDBJ whole genome shotgun (WGS) entry which is preliminary data.</text>
</comment>
<evidence type="ECO:0000313" key="2">
    <source>
        <dbReference type="Proteomes" id="UP001219525"/>
    </source>
</evidence>
<protein>
    <submittedName>
        <fullName evidence="1">Uncharacterized protein</fullName>
    </submittedName>
</protein>